<keyword evidence="2" id="KW-1185">Reference proteome</keyword>
<comment type="caution">
    <text evidence="1">The sequence shown here is derived from an EMBL/GenBank/DDBJ whole genome shotgun (WGS) entry which is preliminary data.</text>
</comment>
<dbReference type="EMBL" id="BOOB01000026">
    <property type="protein sequence ID" value="GIH33564.1"/>
    <property type="molecule type" value="Genomic_DNA"/>
</dbReference>
<evidence type="ECO:0000313" key="1">
    <source>
        <dbReference type="EMBL" id="GIH33564.1"/>
    </source>
</evidence>
<evidence type="ECO:0000313" key="2">
    <source>
        <dbReference type="Proteomes" id="UP000651728"/>
    </source>
</evidence>
<protein>
    <submittedName>
        <fullName evidence="1">Uncharacterized protein</fullName>
    </submittedName>
</protein>
<name>A0ABQ4FFN1_9ACTN</name>
<accession>A0ABQ4FFN1</accession>
<proteinExistence type="predicted"/>
<gene>
    <name evidence="1" type="ORF">Mam01_37280</name>
</gene>
<organism evidence="1 2">
    <name type="scientific">Microbispora amethystogenes</name>
    <dbReference type="NCBI Taxonomy" id="1427754"/>
    <lineage>
        <taxon>Bacteria</taxon>
        <taxon>Bacillati</taxon>
        <taxon>Actinomycetota</taxon>
        <taxon>Actinomycetes</taxon>
        <taxon>Streptosporangiales</taxon>
        <taxon>Streptosporangiaceae</taxon>
        <taxon>Microbispora</taxon>
    </lineage>
</organism>
<reference evidence="1 2" key="1">
    <citation type="submission" date="2021-01" db="EMBL/GenBank/DDBJ databases">
        <title>Whole genome shotgun sequence of Microbispora amethystogenes NBRC 101907.</title>
        <authorList>
            <person name="Komaki H."/>
            <person name="Tamura T."/>
        </authorList>
    </citation>
    <scope>NUCLEOTIDE SEQUENCE [LARGE SCALE GENOMIC DNA]</scope>
    <source>
        <strain evidence="1 2">NBRC 101907</strain>
    </source>
</reference>
<dbReference type="Proteomes" id="UP000651728">
    <property type="component" value="Unassembled WGS sequence"/>
</dbReference>
<sequence length="74" mass="7969">MRSPYQTIQPGVFAARVRAAPLPAVISFVMPILPLAVSPGAPRLREPPLYPATREPSTIVRGVTPGTRLPVVIR</sequence>